<evidence type="ECO:0000313" key="2">
    <source>
        <dbReference type="Proteomes" id="UP001230649"/>
    </source>
</evidence>
<reference evidence="1" key="1">
    <citation type="submission" date="2023-04" db="EMBL/GenBank/DDBJ databases">
        <title>Draft Genome sequencing of Naganishia species isolated from polar environments using Oxford Nanopore Technology.</title>
        <authorList>
            <person name="Leo P."/>
            <person name="Venkateswaran K."/>
        </authorList>
    </citation>
    <scope>NUCLEOTIDE SEQUENCE</scope>
    <source>
        <strain evidence="1">MNA-CCFEE 5262</strain>
    </source>
</reference>
<proteinExistence type="predicted"/>
<name>A0ACC2VF81_9TREE</name>
<accession>A0ACC2VF81</accession>
<comment type="caution">
    <text evidence="1">The sequence shown here is derived from an EMBL/GenBank/DDBJ whole genome shotgun (WGS) entry which is preliminary data.</text>
</comment>
<keyword evidence="2" id="KW-1185">Reference proteome</keyword>
<gene>
    <name evidence="1" type="ORF">QFC20_006150</name>
</gene>
<dbReference type="Proteomes" id="UP001230649">
    <property type="component" value="Unassembled WGS sequence"/>
</dbReference>
<dbReference type="EMBL" id="JASBWS010000101">
    <property type="protein sequence ID" value="KAJ9097575.1"/>
    <property type="molecule type" value="Genomic_DNA"/>
</dbReference>
<sequence>MASPPTTTIPMEIDTDHLPADIPEAQAVQPEHEDNDDDGNDATTSKRKAPRKPRSAPTKLAERAPGTTSLPVARVKRILGADEDLQNISKEALFLISIATEQFLKRMADSAYLKARMDGRKTITMKDLTRPETLLQPGKPTTILPHPTSPHATLAQPRFPRRTGSTSEGYVQGESIGEEERSSGGGGSDWPVKRGLEAEQDADESGVAAAPVPQKKAVKAKPKARKSAAAVDPEVKAGLEKTLAEHSAKAVLLGRPKPVKKAAPAVHDLRSPSVEEAPVEVMDDDD</sequence>
<evidence type="ECO:0000313" key="1">
    <source>
        <dbReference type="EMBL" id="KAJ9097575.1"/>
    </source>
</evidence>
<organism evidence="1 2">
    <name type="scientific">Naganishia adeliensis</name>
    <dbReference type="NCBI Taxonomy" id="92952"/>
    <lineage>
        <taxon>Eukaryota</taxon>
        <taxon>Fungi</taxon>
        <taxon>Dikarya</taxon>
        <taxon>Basidiomycota</taxon>
        <taxon>Agaricomycotina</taxon>
        <taxon>Tremellomycetes</taxon>
        <taxon>Filobasidiales</taxon>
        <taxon>Filobasidiaceae</taxon>
        <taxon>Naganishia</taxon>
    </lineage>
</organism>
<protein>
    <submittedName>
        <fullName evidence="1">Uncharacterized protein</fullName>
    </submittedName>
</protein>